<dbReference type="GO" id="GO:0003678">
    <property type="term" value="F:DNA helicase activity"/>
    <property type="evidence" value="ECO:0007669"/>
    <property type="project" value="TreeGrafter"/>
</dbReference>
<evidence type="ECO:0000256" key="6">
    <source>
        <dbReference type="SAM" id="Phobius"/>
    </source>
</evidence>
<evidence type="ECO:0000313" key="9">
    <source>
        <dbReference type="Proteomes" id="UP000249065"/>
    </source>
</evidence>
<keyword evidence="6" id="KW-0812">Transmembrane</keyword>
<comment type="similarity">
    <text evidence="4">Belongs to the helicase family. DinG subfamily.</text>
</comment>
<accession>A0A327M5E0</accession>
<dbReference type="OrthoDB" id="9805194at2"/>
<feature type="region of interest" description="Disordered" evidence="5">
    <location>
        <begin position="504"/>
        <end position="525"/>
    </location>
</feature>
<dbReference type="RefSeq" id="WP_111471300.1">
    <property type="nucleotide sequence ID" value="NZ_QLIX01000016.1"/>
</dbReference>
<feature type="transmembrane region" description="Helical" evidence="6">
    <location>
        <begin position="776"/>
        <end position="796"/>
    </location>
</feature>
<evidence type="ECO:0000313" key="8">
    <source>
        <dbReference type="EMBL" id="RAI57524.1"/>
    </source>
</evidence>
<dbReference type="PROSITE" id="PS51193">
    <property type="entry name" value="HELICASE_ATP_BIND_2"/>
    <property type="match status" value="1"/>
</dbReference>
<evidence type="ECO:0000256" key="1">
    <source>
        <dbReference type="ARBA" id="ARBA00022741"/>
    </source>
</evidence>
<feature type="domain" description="Helicase ATP-binding" evidence="7">
    <location>
        <begin position="201"/>
        <end position="474"/>
    </location>
</feature>
<gene>
    <name evidence="8" type="ORF">DOO78_18215</name>
</gene>
<dbReference type="PANTHER" id="PTHR11472">
    <property type="entry name" value="DNA REPAIR DEAD HELICASE RAD3/XP-D SUBFAMILY MEMBER"/>
    <property type="match status" value="1"/>
</dbReference>
<reference evidence="9" key="1">
    <citation type="submission" date="2018-06" db="EMBL/GenBank/DDBJ databases">
        <authorList>
            <person name="Khan S.A."/>
        </authorList>
    </citation>
    <scope>NUCLEOTIDE SEQUENCE [LARGE SCALE GENOMIC DNA]</scope>
    <source>
        <strain evidence="9">DB-1506</strain>
    </source>
</reference>
<dbReference type="AlphaFoldDB" id="A0A327M5E0"/>
<dbReference type="InterPro" id="IPR006555">
    <property type="entry name" value="ATP-dep_Helicase_C"/>
</dbReference>
<keyword evidence="8" id="KW-0347">Helicase</keyword>
<organism evidence="8 9">
    <name type="scientific">Roseicella frigidaeris</name>
    <dbReference type="NCBI Taxonomy" id="2230885"/>
    <lineage>
        <taxon>Bacteria</taxon>
        <taxon>Pseudomonadati</taxon>
        <taxon>Pseudomonadota</taxon>
        <taxon>Alphaproteobacteria</taxon>
        <taxon>Acetobacterales</taxon>
        <taxon>Roseomonadaceae</taxon>
        <taxon>Roseicella</taxon>
    </lineage>
</organism>
<evidence type="ECO:0000256" key="3">
    <source>
        <dbReference type="ARBA" id="ARBA00022840"/>
    </source>
</evidence>
<keyword evidence="9" id="KW-1185">Reference proteome</keyword>
<dbReference type="GO" id="GO:0005524">
    <property type="term" value="F:ATP binding"/>
    <property type="evidence" value="ECO:0007669"/>
    <property type="project" value="UniProtKB-KW"/>
</dbReference>
<keyword evidence="2" id="KW-0378">Hydrolase</keyword>
<evidence type="ECO:0000256" key="4">
    <source>
        <dbReference type="ARBA" id="ARBA00038058"/>
    </source>
</evidence>
<name>A0A327M5E0_9PROT</name>
<keyword evidence="6" id="KW-1133">Transmembrane helix</keyword>
<dbReference type="Pfam" id="PF13307">
    <property type="entry name" value="Helicase_C_2"/>
    <property type="match status" value="1"/>
</dbReference>
<dbReference type="SUPFAM" id="SSF52540">
    <property type="entry name" value="P-loop containing nucleoside triphosphate hydrolases"/>
    <property type="match status" value="1"/>
</dbReference>
<dbReference type="Gene3D" id="3.40.50.300">
    <property type="entry name" value="P-loop containing nucleotide triphosphate hydrolases"/>
    <property type="match status" value="2"/>
</dbReference>
<protein>
    <submittedName>
        <fullName evidence="8">ATP-dependent DNA helicase</fullName>
    </submittedName>
</protein>
<evidence type="ECO:0000256" key="2">
    <source>
        <dbReference type="ARBA" id="ARBA00022801"/>
    </source>
</evidence>
<dbReference type="InterPro" id="IPR027417">
    <property type="entry name" value="P-loop_NTPase"/>
</dbReference>
<proteinExistence type="inferred from homology"/>
<evidence type="ECO:0000259" key="7">
    <source>
        <dbReference type="PROSITE" id="PS51193"/>
    </source>
</evidence>
<dbReference type="EMBL" id="QLIX01000016">
    <property type="protein sequence ID" value="RAI57524.1"/>
    <property type="molecule type" value="Genomic_DNA"/>
</dbReference>
<dbReference type="InterPro" id="IPR045028">
    <property type="entry name" value="DinG/Rad3-like"/>
</dbReference>
<dbReference type="PANTHER" id="PTHR11472:SF34">
    <property type="entry name" value="REGULATOR OF TELOMERE ELONGATION HELICASE 1"/>
    <property type="match status" value="1"/>
</dbReference>
<dbReference type="GO" id="GO:0006281">
    <property type="term" value="P:DNA repair"/>
    <property type="evidence" value="ECO:0007669"/>
    <property type="project" value="TreeGrafter"/>
</dbReference>
<comment type="caution">
    <text evidence="8">The sequence shown here is derived from an EMBL/GenBank/DDBJ whole genome shotgun (WGS) entry which is preliminary data.</text>
</comment>
<keyword evidence="6" id="KW-0472">Membrane</keyword>
<dbReference type="GO" id="GO:0016818">
    <property type="term" value="F:hydrolase activity, acting on acid anhydrides, in phosphorus-containing anhydrides"/>
    <property type="evidence" value="ECO:0007669"/>
    <property type="project" value="InterPro"/>
</dbReference>
<evidence type="ECO:0000256" key="5">
    <source>
        <dbReference type="SAM" id="MobiDB-lite"/>
    </source>
</evidence>
<dbReference type="Proteomes" id="UP000249065">
    <property type="component" value="Unassembled WGS sequence"/>
</dbReference>
<dbReference type="GO" id="GO:0003676">
    <property type="term" value="F:nucleic acid binding"/>
    <property type="evidence" value="ECO:0007669"/>
    <property type="project" value="InterPro"/>
</dbReference>
<sequence>MPHPPRLLLPDAPALVAAHGRGTLLTPEGELLELPASGLRRALEDMGPPLLVHGPATARRLDLPRFDAAFDLLELFAFCLPARPAAPTARGLALALELEAPASDAAAAALLPEMATLLLRRLAAGRGLPLNRDAAILAAQMRQAAGWPWAEAVLAALGEPEAKPSLDPYKVWRRLPDWEDPGPAPPPASFEVSPAEARARLGAILGEGAEQRPSQGDYASAAAGAFAPREDRGAPHLVLAEAGTGTGKTLGYIAPASLWAERNGAPVWISTYTRNLQRQIDQELGRLYPEPEERRRRVVVRKGRENYLCLLNMEEMLGQATHPDLAVPLGLVARWALATRDGDLMGGDFPGWIVELHGPAAIWPLADRRGECIRSACPRYKQCYVEHSIRRARGASLVVANHALVMVQAALGGGEDGKPLRYVFDEGHHLFDAADAAFSAAITGAETAELRRWLLGAEGGRSRARGLRRRIEELAGDIPELLPPMEAALQAARALPGLGWVTRLSEAPRPRPDPAPGPAPDPALVESDAAGEAAALPALSSARERPANPTEQFLRAVRRQVLARAPEEEGLYDAECDLHPLGEDIPDAAEALERALKRIEEPLVLLRDRLAARLEDEVEELETGDRIRIETAARGIERRALIPLRAWQAMLRSLREPPSAPGERRTFVDWLALTRREGREVDAGMHRHWLDPTMPFALTVAAPAHGLLVTSATLRDAGLAEAPEAAWAAAEARTGASHLPVPAIRAAVPSPFDYAARTRAFVVTDVDKARSGQVAAAMQALFLAAGGGGLGLFTAIRRLRESFHRMAPGLEARGIPLYAQHVDAMDNATLVDVFRAEEDACLLGTDAMRDGVDVPGRSLRLLVFDRVPWPRPSILHRERRIHLSGGDPKAYDDALARHRLRQAFGRLIRRADDRGVFVLLDRSCPSRLLAGLPEGVPVRRTGLAEAVAETRDFLALS</sequence>
<dbReference type="InterPro" id="IPR014013">
    <property type="entry name" value="Helic_SF1/SF2_ATP-bd_DinG/Rad3"/>
</dbReference>
<dbReference type="SMART" id="SM00491">
    <property type="entry name" value="HELICc2"/>
    <property type="match status" value="1"/>
</dbReference>
<keyword evidence="1" id="KW-0547">Nucleotide-binding</keyword>
<keyword evidence="3" id="KW-0067">ATP-binding</keyword>